<accession>A0ABQ2NVY0</accession>
<evidence type="ECO:0000313" key="1">
    <source>
        <dbReference type="EMBL" id="GGP11902.1"/>
    </source>
</evidence>
<comment type="caution">
    <text evidence="1">The sequence shown here is derived from an EMBL/GenBank/DDBJ whole genome shotgun (WGS) entry which is preliminary data.</text>
</comment>
<organism evidence="1 2">
    <name type="scientific">Oceanobacillus neutriphilus</name>
    <dbReference type="NCBI Taxonomy" id="531815"/>
    <lineage>
        <taxon>Bacteria</taxon>
        <taxon>Bacillati</taxon>
        <taxon>Bacillota</taxon>
        <taxon>Bacilli</taxon>
        <taxon>Bacillales</taxon>
        <taxon>Bacillaceae</taxon>
        <taxon>Oceanobacillus</taxon>
    </lineage>
</organism>
<gene>
    <name evidence="1" type="ORF">GCM10011346_25760</name>
</gene>
<sequence>MYPYLKSQFDIENLQHQIKHRQFMQNLEEAEKCTEEPIINNKSLK</sequence>
<dbReference type="RefSeq" id="WP_175637223.1">
    <property type="nucleotide sequence ID" value="NZ_BMLW01000007.1"/>
</dbReference>
<protein>
    <submittedName>
        <fullName evidence="1">Uncharacterized protein</fullName>
    </submittedName>
</protein>
<reference evidence="2" key="1">
    <citation type="journal article" date="2019" name="Int. J. Syst. Evol. Microbiol.">
        <title>The Global Catalogue of Microorganisms (GCM) 10K type strain sequencing project: providing services to taxonomists for standard genome sequencing and annotation.</title>
        <authorList>
            <consortium name="The Broad Institute Genomics Platform"/>
            <consortium name="The Broad Institute Genome Sequencing Center for Infectious Disease"/>
            <person name="Wu L."/>
            <person name="Ma J."/>
        </authorList>
    </citation>
    <scope>NUCLEOTIDE SEQUENCE [LARGE SCALE GENOMIC DNA]</scope>
    <source>
        <strain evidence="2">CGMCC 1.7693</strain>
    </source>
</reference>
<proteinExistence type="predicted"/>
<name>A0ABQ2NVY0_9BACI</name>
<dbReference type="Proteomes" id="UP000641206">
    <property type="component" value="Unassembled WGS sequence"/>
</dbReference>
<keyword evidence="2" id="KW-1185">Reference proteome</keyword>
<dbReference type="EMBL" id="BMLW01000007">
    <property type="protein sequence ID" value="GGP11902.1"/>
    <property type="molecule type" value="Genomic_DNA"/>
</dbReference>
<evidence type="ECO:0000313" key="2">
    <source>
        <dbReference type="Proteomes" id="UP000641206"/>
    </source>
</evidence>